<feature type="non-terminal residue" evidence="2">
    <location>
        <position position="1"/>
    </location>
</feature>
<name>S2QXQ0_LACPA</name>
<evidence type="ECO:0000313" key="2">
    <source>
        <dbReference type="EMBL" id="EPC70717.1"/>
    </source>
</evidence>
<comment type="caution">
    <text evidence="2">The sequence shown here is derived from an EMBL/GenBank/DDBJ whole genome shotgun (WGS) entry which is preliminary data.</text>
</comment>
<dbReference type="Proteomes" id="UP000014243">
    <property type="component" value="Unassembled WGS sequence"/>
</dbReference>
<dbReference type="EMBL" id="ANKC01001175">
    <property type="protein sequence ID" value="EPC70717.1"/>
    <property type="molecule type" value="Genomic_DNA"/>
</dbReference>
<dbReference type="Pfam" id="PF00480">
    <property type="entry name" value="ROK"/>
    <property type="match status" value="1"/>
</dbReference>
<evidence type="ECO:0000313" key="3">
    <source>
        <dbReference type="Proteomes" id="UP000014243"/>
    </source>
</evidence>
<accession>S2QXQ0</accession>
<dbReference type="PATRIC" id="fig|1256206.3.peg.2565"/>
<dbReference type="InterPro" id="IPR000600">
    <property type="entry name" value="ROK"/>
</dbReference>
<sequence>SEAAVILGTFTRGVAAMIYNMQTVLDLEKVIIGGGISAQPRVIKEIRDDIEAYQQVTSLSARTIRLPVVEPAKYRNAANLIGAVAPLVVRG</sequence>
<gene>
    <name evidence="2" type="ORF">Lpp126_16689</name>
</gene>
<dbReference type="InterPro" id="IPR043129">
    <property type="entry name" value="ATPase_NBD"/>
</dbReference>
<reference evidence="2 3" key="1">
    <citation type="journal article" date="2013" name="PLoS ONE">
        <title>Lactobacillus paracasei comparative genomics: towards species pan-genome definition and exploitation of diversity.</title>
        <authorList>
            <person name="Smokvina T."/>
            <person name="Wels M."/>
            <person name="Polka J."/>
            <person name="Chervaux C."/>
            <person name="Brisse S."/>
            <person name="Boekhorst J."/>
            <person name="van Hylckama Vlieg J.E."/>
            <person name="Siezen R.J."/>
        </authorList>
    </citation>
    <scope>NUCLEOTIDE SEQUENCE [LARGE SCALE GENOMIC DNA]</scope>
    <source>
        <strain evidence="2 3">Lpp126</strain>
    </source>
</reference>
<evidence type="ECO:0000256" key="1">
    <source>
        <dbReference type="ARBA" id="ARBA00006479"/>
    </source>
</evidence>
<proteinExistence type="inferred from homology"/>
<keyword evidence="2" id="KW-0418">Kinase</keyword>
<dbReference type="GO" id="GO:0016301">
    <property type="term" value="F:kinase activity"/>
    <property type="evidence" value="ECO:0007669"/>
    <property type="project" value="UniProtKB-KW"/>
</dbReference>
<dbReference type="Gene3D" id="3.30.420.40">
    <property type="match status" value="1"/>
</dbReference>
<dbReference type="AlphaFoldDB" id="S2QXQ0"/>
<organism evidence="2 3">
    <name type="scientific">Lacticaseibacillus paracasei subsp. paracasei Lpp126</name>
    <dbReference type="NCBI Taxonomy" id="1256206"/>
    <lineage>
        <taxon>Bacteria</taxon>
        <taxon>Bacillati</taxon>
        <taxon>Bacillota</taxon>
        <taxon>Bacilli</taxon>
        <taxon>Lactobacillales</taxon>
        <taxon>Lactobacillaceae</taxon>
        <taxon>Lacticaseibacillus</taxon>
    </lineage>
</organism>
<keyword evidence="2" id="KW-0808">Transferase</keyword>
<comment type="similarity">
    <text evidence="1">Belongs to the ROK (NagC/XylR) family.</text>
</comment>
<protein>
    <submittedName>
        <fullName evidence="2">Transcriptional regulator/sugar kinase</fullName>
    </submittedName>
</protein>
<dbReference type="SUPFAM" id="SSF53067">
    <property type="entry name" value="Actin-like ATPase domain"/>
    <property type="match status" value="1"/>
</dbReference>